<evidence type="ECO:0000313" key="8">
    <source>
        <dbReference type="Proteomes" id="UP001310890"/>
    </source>
</evidence>
<protein>
    <submittedName>
        <fullName evidence="7">Uncharacterized protein</fullName>
    </submittedName>
</protein>
<comment type="caution">
    <text evidence="7">The sequence shown here is derived from an EMBL/GenBank/DDBJ whole genome shotgun (WGS) entry which is preliminary data.</text>
</comment>
<keyword evidence="4 6" id="KW-1133">Transmembrane helix</keyword>
<evidence type="ECO:0000256" key="6">
    <source>
        <dbReference type="SAM" id="Phobius"/>
    </source>
</evidence>
<dbReference type="Pfam" id="PF11712">
    <property type="entry name" value="Vma12"/>
    <property type="match status" value="1"/>
</dbReference>
<keyword evidence="2 6" id="KW-0812">Transmembrane</keyword>
<keyword evidence="5 6" id="KW-0472">Membrane</keyword>
<evidence type="ECO:0000256" key="5">
    <source>
        <dbReference type="ARBA" id="ARBA00023136"/>
    </source>
</evidence>
<dbReference type="PANTHER" id="PTHR31394">
    <property type="entry name" value="TRANSMEMBRANE PROTEIN 199"/>
    <property type="match status" value="1"/>
</dbReference>
<dbReference type="GO" id="GO:0070072">
    <property type="term" value="P:vacuolar proton-transporting V-type ATPase complex assembly"/>
    <property type="evidence" value="ECO:0007669"/>
    <property type="project" value="InterPro"/>
</dbReference>
<evidence type="ECO:0000256" key="1">
    <source>
        <dbReference type="ARBA" id="ARBA00004477"/>
    </source>
</evidence>
<proteinExistence type="predicted"/>
<keyword evidence="3" id="KW-0256">Endoplasmic reticulum</keyword>
<dbReference type="GO" id="GO:0005789">
    <property type="term" value="C:endoplasmic reticulum membrane"/>
    <property type="evidence" value="ECO:0007669"/>
    <property type="project" value="UniProtKB-SubCell"/>
</dbReference>
<sequence length="280" mass="31281">MVQVTVTEAARIAIQEYCIRQRAWSEIKPEAAKSRLDGLSDIAVGGPINHAELVEISKALVNSTARDPAATGDDSRQWRLDKLLRGASIHRRPAPPSTRLAQTAEYKALMQRLRIQEEQRQYDRMVNLPTVPETFGQRFPNASGRAGFNPAISHGYTGSDEEDDVTFQDVNRQMILIINVLISIICCSVFIWIAARRWSVPSRLGLSMSGSGIVAFAEVAIYLGYIRRLSDAKLKEKKVLEQKEVVETWVIDKTSNPTIVPVSTVKGVDSSLRLRKARHE</sequence>
<feature type="transmembrane region" description="Helical" evidence="6">
    <location>
        <begin position="206"/>
        <end position="225"/>
    </location>
</feature>
<gene>
    <name evidence="7" type="ORF">LTR62_008239</name>
</gene>
<evidence type="ECO:0000256" key="4">
    <source>
        <dbReference type="ARBA" id="ARBA00022989"/>
    </source>
</evidence>
<name>A0AAN7YLZ1_9PEZI</name>
<dbReference type="InterPro" id="IPR021013">
    <property type="entry name" value="ATPase_Vma12"/>
</dbReference>
<organism evidence="7 8">
    <name type="scientific">Meristemomyces frigidus</name>
    <dbReference type="NCBI Taxonomy" id="1508187"/>
    <lineage>
        <taxon>Eukaryota</taxon>
        <taxon>Fungi</taxon>
        <taxon>Dikarya</taxon>
        <taxon>Ascomycota</taxon>
        <taxon>Pezizomycotina</taxon>
        <taxon>Dothideomycetes</taxon>
        <taxon>Dothideomycetidae</taxon>
        <taxon>Mycosphaerellales</taxon>
        <taxon>Teratosphaeriaceae</taxon>
        <taxon>Meristemomyces</taxon>
    </lineage>
</organism>
<dbReference type="Proteomes" id="UP001310890">
    <property type="component" value="Unassembled WGS sequence"/>
</dbReference>
<dbReference type="EMBL" id="JAVRRL010000084">
    <property type="protein sequence ID" value="KAK5108499.1"/>
    <property type="molecule type" value="Genomic_DNA"/>
</dbReference>
<reference evidence="7" key="1">
    <citation type="submission" date="2023-08" db="EMBL/GenBank/DDBJ databases">
        <title>Black Yeasts Isolated from many extreme environments.</title>
        <authorList>
            <person name="Coleine C."/>
            <person name="Stajich J.E."/>
            <person name="Selbmann L."/>
        </authorList>
    </citation>
    <scope>NUCLEOTIDE SEQUENCE</scope>
    <source>
        <strain evidence="7">CCFEE 5401</strain>
    </source>
</reference>
<dbReference type="AlphaFoldDB" id="A0AAN7YLZ1"/>
<comment type="subcellular location">
    <subcellularLocation>
        <location evidence="1">Endoplasmic reticulum membrane</location>
        <topology evidence="1">Multi-pass membrane protein</topology>
    </subcellularLocation>
</comment>
<evidence type="ECO:0000256" key="2">
    <source>
        <dbReference type="ARBA" id="ARBA00022692"/>
    </source>
</evidence>
<evidence type="ECO:0000313" key="7">
    <source>
        <dbReference type="EMBL" id="KAK5108499.1"/>
    </source>
</evidence>
<feature type="transmembrane region" description="Helical" evidence="6">
    <location>
        <begin position="174"/>
        <end position="194"/>
    </location>
</feature>
<dbReference type="PANTHER" id="PTHR31394:SF1">
    <property type="entry name" value="TRANSMEMBRANE PROTEIN 199"/>
    <property type="match status" value="1"/>
</dbReference>
<accession>A0AAN7YLZ1</accession>
<evidence type="ECO:0000256" key="3">
    <source>
        <dbReference type="ARBA" id="ARBA00022824"/>
    </source>
</evidence>